<evidence type="ECO:0000313" key="6">
    <source>
        <dbReference type="EMBL" id="AUM11926.1"/>
    </source>
</evidence>
<dbReference type="GO" id="GO:0005886">
    <property type="term" value="C:plasma membrane"/>
    <property type="evidence" value="ECO:0007669"/>
    <property type="project" value="TreeGrafter"/>
</dbReference>
<accession>A0A2K9LHS9</accession>
<feature type="transmembrane region" description="Helical" evidence="4">
    <location>
        <begin position="255"/>
        <end position="275"/>
    </location>
</feature>
<protein>
    <recommendedName>
        <fullName evidence="1">diguanylate cyclase</fullName>
        <ecNumber evidence="1">2.7.7.65</ecNumber>
    </recommendedName>
</protein>
<dbReference type="Pfam" id="PF07696">
    <property type="entry name" value="7TMR-DISMED2"/>
    <property type="match status" value="1"/>
</dbReference>
<organism evidence="6 7">
    <name type="scientific">Ketobacter alkanivorans</name>
    <dbReference type="NCBI Taxonomy" id="1917421"/>
    <lineage>
        <taxon>Bacteria</taxon>
        <taxon>Pseudomonadati</taxon>
        <taxon>Pseudomonadota</taxon>
        <taxon>Gammaproteobacteria</taxon>
        <taxon>Pseudomonadales</taxon>
        <taxon>Ketobacteraceae</taxon>
        <taxon>Ketobacter</taxon>
    </lineage>
</organism>
<dbReference type="EC" id="2.7.7.65" evidence="1"/>
<dbReference type="InterPro" id="IPR000160">
    <property type="entry name" value="GGDEF_dom"/>
</dbReference>
<dbReference type="OrthoDB" id="7054527at2"/>
<dbReference type="Pfam" id="PF07695">
    <property type="entry name" value="7TMR-DISM_7TM"/>
    <property type="match status" value="1"/>
</dbReference>
<proteinExistence type="predicted"/>
<dbReference type="Pfam" id="PF00990">
    <property type="entry name" value="GGDEF"/>
    <property type="match status" value="1"/>
</dbReference>
<evidence type="ECO:0000256" key="1">
    <source>
        <dbReference type="ARBA" id="ARBA00012528"/>
    </source>
</evidence>
<dbReference type="AlphaFoldDB" id="A0A2K9LHS9"/>
<evidence type="ECO:0000256" key="4">
    <source>
        <dbReference type="SAM" id="Phobius"/>
    </source>
</evidence>
<keyword evidence="3" id="KW-0175">Coiled coil</keyword>
<dbReference type="RefSeq" id="WP_101893264.1">
    <property type="nucleotide sequence ID" value="NZ_CP022684.1"/>
</dbReference>
<evidence type="ECO:0000256" key="3">
    <source>
        <dbReference type="SAM" id="Coils"/>
    </source>
</evidence>
<keyword evidence="4" id="KW-1133">Transmembrane helix</keyword>
<dbReference type="Gene3D" id="2.60.40.2380">
    <property type="match status" value="1"/>
</dbReference>
<keyword evidence="4" id="KW-0812">Transmembrane</keyword>
<dbReference type="CDD" id="cd01949">
    <property type="entry name" value="GGDEF"/>
    <property type="match status" value="1"/>
</dbReference>
<dbReference type="GO" id="GO:1902201">
    <property type="term" value="P:negative regulation of bacterial-type flagellum-dependent cell motility"/>
    <property type="evidence" value="ECO:0007669"/>
    <property type="project" value="TreeGrafter"/>
</dbReference>
<dbReference type="SMART" id="SM00267">
    <property type="entry name" value="GGDEF"/>
    <property type="match status" value="1"/>
</dbReference>
<dbReference type="PROSITE" id="PS50887">
    <property type="entry name" value="GGDEF"/>
    <property type="match status" value="1"/>
</dbReference>
<feature type="transmembrane region" description="Helical" evidence="4">
    <location>
        <begin position="219"/>
        <end position="235"/>
    </location>
</feature>
<feature type="transmembrane region" description="Helical" evidence="4">
    <location>
        <begin position="345"/>
        <end position="365"/>
    </location>
</feature>
<evidence type="ECO:0000259" key="5">
    <source>
        <dbReference type="PROSITE" id="PS50887"/>
    </source>
</evidence>
<evidence type="ECO:0000313" key="7">
    <source>
        <dbReference type="Proteomes" id="UP000235116"/>
    </source>
</evidence>
<dbReference type="SUPFAM" id="SSF55073">
    <property type="entry name" value="Nucleotide cyclase"/>
    <property type="match status" value="1"/>
</dbReference>
<dbReference type="InterPro" id="IPR050469">
    <property type="entry name" value="Diguanylate_Cyclase"/>
</dbReference>
<evidence type="ECO:0000256" key="2">
    <source>
        <dbReference type="ARBA" id="ARBA00034247"/>
    </source>
</evidence>
<dbReference type="GO" id="GO:0043709">
    <property type="term" value="P:cell adhesion involved in single-species biofilm formation"/>
    <property type="evidence" value="ECO:0007669"/>
    <property type="project" value="TreeGrafter"/>
</dbReference>
<keyword evidence="4" id="KW-0472">Membrane</keyword>
<feature type="coiled-coil region" evidence="3">
    <location>
        <begin position="430"/>
        <end position="464"/>
    </location>
</feature>
<dbReference type="NCBIfam" id="TIGR00254">
    <property type="entry name" value="GGDEF"/>
    <property type="match status" value="1"/>
</dbReference>
<feature type="transmembrane region" description="Helical" evidence="4">
    <location>
        <begin position="377"/>
        <end position="394"/>
    </location>
</feature>
<gene>
    <name evidence="6" type="ORF">Kalk_05575</name>
</gene>
<dbReference type="PANTHER" id="PTHR45138:SF9">
    <property type="entry name" value="DIGUANYLATE CYCLASE DGCM-RELATED"/>
    <property type="match status" value="1"/>
</dbReference>
<dbReference type="InterPro" id="IPR029787">
    <property type="entry name" value="Nucleotide_cyclase"/>
</dbReference>
<dbReference type="EMBL" id="CP022684">
    <property type="protein sequence ID" value="AUM11926.1"/>
    <property type="molecule type" value="Genomic_DNA"/>
</dbReference>
<name>A0A2K9LHS9_9GAMM</name>
<dbReference type="PANTHER" id="PTHR45138">
    <property type="entry name" value="REGULATORY COMPONENTS OF SENSORY TRANSDUCTION SYSTEM"/>
    <property type="match status" value="1"/>
</dbReference>
<sequence length="629" mass="71552">MWGLLLLVRIKLLLACFLLVWSGLSWGGEGELQLRDDKPVVVAGEHMQWWIDQNGMHSIYSLLKSESVSWADSTAEVPNLGYRMEPVWFRMPLTNGATETMWNLVIDYPLIRDLDIFFVAGGEVTEIFQLGERFEFSARPVLHRNFIVPFRIETGDNQIIYVKMQGPYAMQMPAKIMNAKALLEYEVVSVLSHGLFFGFVMVMGFYNLFLYISTRENTYLFYVLFTFCIGLFQFVEQGFAYQFLWPKEVWWQNKATGVLLHACLISSFLFVNSFLEMRKNMQWIFKSYSLLTALSLLTLCSVPFMDEFWTIRFGVMLVIPATVLAVLGGWLTWMKGRSDARFFSIAWFAFLVGALLLALNKLGWIPRNMVTEHGAEVGTVIELGLLAFALAGRIKIERLKRQELEFHAREMERTALLAKEHALELEKMNSEQLERNVRERTRDLHKALSELSQMNRRLEQLNQVDSVTGVGNENSFLVNLSKEWDRSYREGEVLSLIVVELDCYRDILADYGAVASDECLKNVASILERLISRPADCITRYGDKVFGVILPGTDEKGAQYIADKIVAAVAAQPFDFGVAKVDASVSVGVSAVMPFRPDQYRELLMSAESAVYVAKNDGGNRVKFAAMSS</sequence>
<feature type="domain" description="GGDEF" evidence="5">
    <location>
        <begin position="492"/>
        <end position="627"/>
    </location>
</feature>
<dbReference type="InterPro" id="IPR011622">
    <property type="entry name" value="7TMR_DISM_rcpt_extracell_dom2"/>
</dbReference>
<dbReference type="Gene3D" id="3.30.70.270">
    <property type="match status" value="1"/>
</dbReference>
<keyword evidence="7" id="KW-1185">Reference proteome</keyword>
<comment type="catalytic activity">
    <reaction evidence="2">
        <text>2 GTP = 3',3'-c-di-GMP + 2 diphosphate</text>
        <dbReference type="Rhea" id="RHEA:24898"/>
        <dbReference type="ChEBI" id="CHEBI:33019"/>
        <dbReference type="ChEBI" id="CHEBI:37565"/>
        <dbReference type="ChEBI" id="CHEBI:58805"/>
        <dbReference type="EC" id="2.7.7.65"/>
    </reaction>
</comment>
<feature type="transmembrane region" description="Helical" evidence="4">
    <location>
        <begin position="190"/>
        <end position="212"/>
    </location>
</feature>
<dbReference type="Proteomes" id="UP000235116">
    <property type="component" value="Chromosome"/>
</dbReference>
<dbReference type="GO" id="GO:0052621">
    <property type="term" value="F:diguanylate cyclase activity"/>
    <property type="evidence" value="ECO:0007669"/>
    <property type="project" value="UniProtKB-EC"/>
</dbReference>
<reference evidence="7" key="1">
    <citation type="submission" date="2017-08" db="EMBL/GenBank/DDBJ databases">
        <title>Direct submision.</title>
        <authorList>
            <person name="Kim S.-J."/>
            <person name="Rhee S.-K."/>
        </authorList>
    </citation>
    <scope>NUCLEOTIDE SEQUENCE [LARGE SCALE GENOMIC DNA]</scope>
    <source>
        <strain evidence="7">GI5</strain>
    </source>
</reference>
<feature type="transmembrane region" description="Helical" evidence="4">
    <location>
        <begin position="311"/>
        <end position="333"/>
    </location>
</feature>
<feature type="transmembrane region" description="Helical" evidence="4">
    <location>
        <begin position="287"/>
        <end position="305"/>
    </location>
</feature>
<dbReference type="InterPro" id="IPR043128">
    <property type="entry name" value="Rev_trsase/Diguanyl_cyclase"/>
</dbReference>
<dbReference type="InterPro" id="IPR011623">
    <property type="entry name" value="7TMR_DISM_rcpt_extracell_dom1"/>
</dbReference>
<dbReference type="KEGG" id="kak:Kalk_05575"/>